<sequence length="421" mass="48778">MANFYRGTHYLPFTYNRKKPKGKKENDLSVFEVETVKHKLTGDDLLCDDCGHKFKVVSTEVSRTLKFIPAQFITVEDVVYVYSCTNCSKMKRTKKDPSLLKGSIATPTLVAGIMNSKYVNGVPLYRQSQEFKRYGLNLEDKTMANWMIRCSEDYLYLIYERMKQALLKGHYTHCDETRCQVLDEPEQKASTKNWMWVYMTDALSGGPQMVIFQYERTRGGYHPKTFLEGYTGYLTTDGYSAYHGLPDNIIVTGCMAHARRRFDECLTILKKDLKNGEWKNSIAYEALCRIGKLYDIEASIRESSPEERYQVRQEQAKPVAEAYFAWLRTMDTEELDHKSKIGDAILYSINQEKYLLRYLENGHLAIDNNDCERSIKTFGIGRRNWLFCKSIAGAQASAISKRSTIECLFYFRDPCDNNSKY</sequence>
<dbReference type="RefSeq" id="WP_228353595.1">
    <property type="nucleotide sequence ID" value="NZ_JACEGA010000001.1"/>
</dbReference>
<evidence type="ECO:0000313" key="3">
    <source>
        <dbReference type="EMBL" id="MBB2183990.1"/>
    </source>
</evidence>
<feature type="domain" description="Transposase IS66 central" evidence="1">
    <location>
        <begin position="103"/>
        <end position="396"/>
    </location>
</feature>
<name>A0A839K2Y8_9FIRM</name>
<dbReference type="Pfam" id="PF03050">
    <property type="entry name" value="DDE_Tnp_IS66"/>
    <property type="match status" value="1"/>
</dbReference>
<dbReference type="InterPro" id="IPR052344">
    <property type="entry name" value="Transposase-related"/>
</dbReference>
<reference evidence="3 4" key="1">
    <citation type="submission" date="2020-07" db="EMBL/GenBank/DDBJ databases">
        <title>Characterization and genome sequencing of isolate MD1, a novel member within the family Lachnospiraceae.</title>
        <authorList>
            <person name="Rettenmaier R."/>
            <person name="Di Bello L."/>
            <person name="Zinser C."/>
            <person name="Scheitz K."/>
            <person name="Liebl W."/>
            <person name="Zverlov V."/>
        </authorList>
    </citation>
    <scope>NUCLEOTIDE SEQUENCE [LARGE SCALE GENOMIC DNA]</scope>
    <source>
        <strain evidence="3 4">MD1</strain>
    </source>
</reference>
<dbReference type="NCBIfam" id="NF033517">
    <property type="entry name" value="transpos_IS66"/>
    <property type="match status" value="1"/>
</dbReference>
<evidence type="ECO:0000313" key="4">
    <source>
        <dbReference type="Proteomes" id="UP000574276"/>
    </source>
</evidence>
<keyword evidence="4" id="KW-1185">Reference proteome</keyword>
<dbReference type="Pfam" id="PF13005">
    <property type="entry name" value="zf-IS66"/>
    <property type="match status" value="1"/>
</dbReference>
<dbReference type="Proteomes" id="UP000574276">
    <property type="component" value="Unassembled WGS sequence"/>
</dbReference>
<feature type="domain" description="Transposase IS66 zinc-finger binding" evidence="2">
    <location>
        <begin position="47"/>
        <end position="87"/>
    </location>
</feature>
<comment type="caution">
    <text evidence="3">The sequence shown here is derived from an EMBL/GenBank/DDBJ whole genome shotgun (WGS) entry which is preliminary data.</text>
</comment>
<dbReference type="PANTHER" id="PTHR33678:SF1">
    <property type="entry name" value="BLL1576 PROTEIN"/>
    <property type="match status" value="1"/>
</dbReference>
<dbReference type="InterPro" id="IPR004291">
    <property type="entry name" value="Transposase_IS66_central"/>
</dbReference>
<proteinExistence type="predicted"/>
<dbReference type="InterPro" id="IPR024474">
    <property type="entry name" value="Znf_dom_IS66"/>
</dbReference>
<evidence type="ECO:0000259" key="2">
    <source>
        <dbReference type="Pfam" id="PF13005"/>
    </source>
</evidence>
<gene>
    <name evidence="3" type="ORF">H0486_14005</name>
</gene>
<dbReference type="PANTHER" id="PTHR33678">
    <property type="entry name" value="BLL1576 PROTEIN"/>
    <property type="match status" value="1"/>
</dbReference>
<dbReference type="EMBL" id="JACEGA010000001">
    <property type="protein sequence ID" value="MBB2183990.1"/>
    <property type="molecule type" value="Genomic_DNA"/>
</dbReference>
<dbReference type="AlphaFoldDB" id="A0A839K2Y8"/>
<accession>A0A839K2Y8</accession>
<evidence type="ECO:0000259" key="1">
    <source>
        <dbReference type="Pfam" id="PF03050"/>
    </source>
</evidence>
<organism evidence="3 4">
    <name type="scientific">Variimorphobacter saccharofermentans</name>
    <dbReference type="NCBI Taxonomy" id="2755051"/>
    <lineage>
        <taxon>Bacteria</taxon>
        <taxon>Bacillati</taxon>
        <taxon>Bacillota</taxon>
        <taxon>Clostridia</taxon>
        <taxon>Lachnospirales</taxon>
        <taxon>Lachnospiraceae</taxon>
        <taxon>Variimorphobacter</taxon>
    </lineage>
</organism>
<protein>
    <submittedName>
        <fullName evidence="3">IS66 family transposase</fullName>
    </submittedName>
</protein>